<proteinExistence type="predicted"/>
<dbReference type="Proteomes" id="UP001170310">
    <property type="component" value="Unassembled WGS sequence"/>
</dbReference>
<organism evidence="1 2">
    <name type="scientific">Staphylococcus pasteuri_A</name>
    <dbReference type="NCBI Taxonomy" id="3062664"/>
    <lineage>
        <taxon>Bacteria</taxon>
        <taxon>Bacillati</taxon>
        <taxon>Bacillota</taxon>
        <taxon>Bacilli</taxon>
        <taxon>Bacillales</taxon>
        <taxon>Staphylococcaceae</taxon>
        <taxon>Staphylococcus</taxon>
    </lineage>
</organism>
<reference evidence="1" key="1">
    <citation type="submission" date="2023-07" db="EMBL/GenBank/DDBJ databases">
        <title>Genome content predicts the carbon catabolic preferences of heterotrophic bacteria.</title>
        <authorList>
            <person name="Gralka M."/>
        </authorList>
    </citation>
    <scope>NUCLEOTIDE SEQUENCE</scope>
    <source>
        <strain evidence="1">E2R20</strain>
    </source>
</reference>
<dbReference type="RefSeq" id="WP_303522955.1">
    <property type="nucleotide sequence ID" value="NZ_JAUOQO010001175.1"/>
</dbReference>
<name>A0AAW7YWD6_9STAP</name>
<gene>
    <name evidence="1" type="ORF">Q4528_16725</name>
</gene>
<feature type="non-terminal residue" evidence="1">
    <location>
        <position position="76"/>
    </location>
</feature>
<evidence type="ECO:0000313" key="1">
    <source>
        <dbReference type="EMBL" id="MDO6575750.1"/>
    </source>
</evidence>
<feature type="non-terminal residue" evidence="1">
    <location>
        <position position="1"/>
    </location>
</feature>
<accession>A0AAW7YWD6</accession>
<keyword evidence="2" id="KW-1185">Reference proteome</keyword>
<dbReference type="AlphaFoldDB" id="A0AAW7YWD6"/>
<evidence type="ECO:0000313" key="2">
    <source>
        <dbReference type="Proteomes" id="UP001170310"/>
    </source>
</evidence>
<comment type="caution">
    <text evidence="1">The sequence shown here is derived from an EMBL/GenBank/DDBJ whole genome shotgun (WGS) entry which is preliminary data.</text>
</comment>
<dbReference type="EMBL" id="JAUOQO010001175">
    <property type="protein sequence ID" value="MDO6575750.1"/>
    <property type="molecule type" value="Genomic_DNA"/>
</dbReference>
<protein>
    <submittedName>
        <fullName evidence="1">Uncharacterized protein</fullName>
    </submittedName>
</protein>
<sequence>YREATLAEKYLAYAAYHHKKNRAFLSHIMKVPSPAQVASVPNIQPKFTPPTTKLGARYFPEDAIDKLIEGFRLHGA</sequence>